<feature type="region of interest" description="Disordered" evidence="4">
    <location>
        <begin position="691"/>
        <end position="729"/>
    </location>
</feature>
<protein>
    <submittedName>
        <fullName evidence="5">Uncharacterized protein</fullName>
    </submittedName>
</protein>
<dbReference type="EMBL" id="CAIX01000002">
    <property type="protein sequence ID" value="CCI39485.1"/>
    <property type="molecule type" value="Genomic_DNA"/>
</dbReference>
<dbReference type="Proteomes" id="UP000053237">
    <property type="component" value="Unassembled WGS sequence"/>
</dbReference>
<evidence type="ECO:0000256" key="4">
    <source>
        <dbReference type="SAM" id="MobiDB-lite"/>
    </source>
</evidence>
<dbReference type="InterPro" id="IPR015943">
    <property type="entry name" value="WD40/YVTN_repeat-like_dom_sf"/>
</dbReference>
<dbReference type="STRING" id="65357.A0A024FZK4"/>
<keyword evidence="2" id="KW-0804">Transcription</keyword>
<proteinExistence type="predicted"/>
<dbReference type="OrthoDB" id="4703at2759"/>
<name>A0A024FZK4_9STRA</name>
<feature type="compositionally biased region" description="Polar residues" evidence="4">
    <location>
        <begin position="693"/>
        <end position="729"/>
    </location>
</feature>
<feature type="region of interest" description="Disordered" evidence="4">
    <location>
        <begin position="655"/>
        <end position="676"/>
    </location>
</feature>
<feature type="region of interest" description="Disordered" evidence="4">
    <location>
        <begin position="529"/>
        <end position="587"/>
    </location>
</feature>
<dbReference type="InterPro" id="IPR001680">
    <property type="entry name" value="WD40_rpt"/>
</dbReference>
<evidence type="ECO:0000256" key="3">
    <source>
        <dbReference type="ARBA" id="ARBA00023242"/>
    </source>
</evidence>
<evidence type="ECO:0000256" key="2">
    <source>
        <dbReference type="ARBA" id="ARBA00023163"/>
    </source>
</evidence>
<keyword evidence="3" id="KW-0539">Nucleus</keyword>
<dbReference type="Gene3D" id="2.130.10.10">
    <property type="entry name" value="YVTN repeat-like/Quinoprotein amine dehydrogenase"/>
    <property type="match status" value="1"/>
</dbReference>
<dbReference type="GO" id="GO:0005634">
    <property type="term" value="C:nucleus"/>
    <property type="evidence" value="ECO:0007669"/>
    <property type="project" value="UniProtKB-SubCell"/>
</dbReference>
<dbReference type="PANTHER" id="PTHR15052:SF2">
    <property type="entry name" value="GENERAL TRANSCRIPTION FACTOR 3C POLYPEPTIDE 2"/>
    <property type="match status" value="1"/>
</dbReference>
<dbReference type="PANTHER" id="PTHR15052">
    <property type="entry name" value="RNA POLYMERASE III TRANSCRIPTION INITIATION FACTOR COMPLEX SUBUNIT"/>
    <property type="match status" value="1"/>
</dbReference>
<sequence>MQRLREWSQDVKYEHKFSEIRLKVDKRVHSVSSSFNENSIEDEKVSLPVFNACSLDTNRVAMNVGGPIWAMDWHPATAKQPKWNVTYLSIAAHPPCSIRNDQIISEEAPDHHYGEQRGGPGLIQIWAVSTDLSLPYLMYAIAHNGGAVWGLKWCPQECKGMGGIGMLAACFGDGTVQVFHVPRHEFSQSQERPCVERLEPVICGKLQKVVQMCLNWSPHSANQLLTGGSDGKRFLTAASMHLEVALPGVGSIALWDLANAYEVLHEDDKTSIPIDVKPQRHFQDSDTITKLDTSDWGSGWVALRDVAWSPYDPYIFATTGNDSCIKIWDIRETRIPFRTHRLRSTWGLSLHWFDERSVYVAGDQGPIHCYDIFAGSFKTQYSHPQADSPIWDMKLVQHSTVPLIFSCCAAGVVRVGPTKMRIRGPSQAVDLCRLSVISEVDEEFTGSKVKHLHVDMRETLGNGQDEKGSKAKREFCPREVALHRISCSSCDHDVFDGAPCFLAFGGHSGLLLLYNMQDDMPEMLEQLLPKSKKRGRSTMRKGRGRGSASTKKRATMKRAAGISATSKRSGRKTVQREAQEDDLDTTKEPCSQIAQSELIEELGSFTVEKETMSVSVSDGGSDGEVTTTKSRIGKDRQNDQHKVSLTVKLKHLEAPTMKTGKRRGRPGSKLTSTAKGSLDGWLLKGVKKISEAPDTTTNSSDKLPSQVTTAVTRSSARLKSIRSTTDVKE</sequence>
<evidence type="ECO:0000313" key="5">
    <source>
        <dbReference type="EMBL" id="CCI39485.1"/>
    </source>
</evidence>
<evidence type="ECO:0000256" key="1">
    <source>
        <dbReference type="ARBA" id="ARBA00004123"/>
    </source>
</evidence>
<dbReference type="SMART" id="SM00320">
    <property type="entry name" value="WD40"/>
    <property type="match status" value="3"/>
</dbReference>
<reference evidence="5 6" key="1">
    <citation type="submission" date="2012-05" db="EMBL/GenBank/DDBJ databases">
        <title>Recombination and specialization in a pathogen metapopulation.</title>
        <authorList>
            <person name="Gardiner A."/>
            <person name="Kemen E."/>
            <person name="Schultz-Larsen T."/>
            <person name="MacLean D."/>
            <person name="Van Oosterhout C."/>
            <person name="Jones J.D.G."/>
        </authorList>
    </citation>
    <scope>NUCLEOTIDE SEQUENCE [LARGE SCALE GENOMIC DNA]</scope>
    <source>
        <strain evidence="5 6">Ac Nc2</strain>
    </source>
</reference>
<dbReference type="GO" id="GO:0000127">
    <property type="term" value="C:transcription factor TFIIIC complex"/>
    <property type="evidence" value="ECO:0007669"/>
    <property type="project" value="TreeGrafter"/>
</dbReference>
<organism evidence="5 6">
    <name type="scientific">Albugo candida</name>
    <dbReference type="NCBI Taxonomy" id="65357"/>
    <lineage>
        <taxon>Eukaryota</taxon>
        <taxon>Sar</taxon>
        <taxon>Stramenopiles</taxon>
        <taxon>Oomycota</taxon>
        <taxon>Peronosporomycetes</taxon>
        <taxon>Albuginales</taxon>
        <taxon>Albuginaceae</taxon>
        <taxon>Albugo</taxon>
    </lineage>
</organism>
<accession>A0A024FZK4</accession>
<dbReference type="InterPro" id="IPR036322">
    <property type="entry name" value="WD40_repeat_dom_sf"/>
</dbReference>
<feature type="compositionally biased region" description="Basic residues" evidence="4">
    <location>
        <begin position="530"/>
        <end position="556"/>
    </location>
</feature>
<keyword evidence="6" id="KW-1185">Reference proteome</keyword>
<dbReference type="Pfam" id="PF00400">
    <property type="entry name" value="WD40"/>
    <property type="match status" value="1"/>
</dbReference>
<evidence type="ECO:0000313" key="6">
    <source>
        <dbReference type="Proteomes" id="UP000053237"/>
    </source>
</evidence>
<dbReference type="SUPFAM" id="SSF50978">
    <property type="entry name" value="WD40 repeat-like"/>
    <property type="match status" value="1"/>
</dbReference>
<comment type="subcellular location">
    <subcellularLocation>
        <location evidence="1">Nucleus</location>
    </subcellularLocation>
</comment>
<dbReference type="AlphaFoldDB" id="A0A024FZK4"/>
<gene>
    <name evidence="5" type="ORF">BN9_002680</name>
</gene>
<comment type="caution">
    <text evidence="5">The sequence shown here is derived from an EMBL/GenBank/DDBJ whole genome shotgun (WGS) entry which is preliminary data.</text>
</comment>
<dbReference type="GO" id="GO:0006383">
    <property type="term" value="P:transcription by RNA polymerase III"/>
    <property type="evidence" value="ECO:0007669"/>
    <property type="project" value="TreeGrafter"/>
</dbReference>
<dbReference type="InterPro" id="IPR052416">
    <property type="entry name" value="GTF3C_component"/>
</dbReference>
<dbReference type="InParanoid" id="A0A024FZK4"/>